<keyword evidence="2" id="KW-0378">Hydrolase</keyword>
<comment type="caution">
    <text evidence="2">The sequence shown here is derived from an EMBL/GenBank/DDBJ whole genome shotgun (WGS) entry which is preliminary data.</text>
</comment>
<dbReference type="InterPro" id="IPR052897">
    <property type="entry name" value="Sec-Metab_Biosynth_Hydrolase"/>
</dbReference>
<evidence type="ECO:0000259" key="1">
    <source>
        <dbReference type="Pfam" id="PF12697"/>
    </source>
</evidence>
<evidence type="ECO:0000313" key="2">
    <source>
        <dbReference type="EMBL" id="MBD0383221.1"/>
    </source>
</evidence>
<protein>
    <submittedName>
        <fullName evidence="2">Alpha/beta hydrolase</fullName>
    </submittedName>
</protein>
<organism evidence="2 3">
    <name type="scientific">Paenibacillus sedimenti</name>
    <dbReference type="NCBI Taxonomy" id="2770274"/>
    <lineage>
        <taxon>Bacteria</taxon>
        <taxon>Bacillati</taxon>
        <taxon>Bacillota</taxon>
        <taxon>Bacilli</taxon>
        <taxon>Bacillales</taxon>
        <taxon>Paenibacillaceae</taxon>
        <taxon>Paenibacillus</taxon>
    </lineage>
</organism>
<dbReference type="AlphaFoldDB" id="A0A926KU75"/>
<dbReference type="InterPro" id="IPR000073">
    <property type="entry name" value="AB_hydrolase_1"/>
</dbReference>
<name>A0A926KU75_9BACL</name>
<keyword evidence="3" id="KW-1185">Reference proteome</keyword>
<dbReference type="Gene3D" id="3.40.50.1820">
    <property type="entry name" value="alpha/beta hydrolase"/>
    <property type="match status" value="1"/>
</dbReference>
<dbReference type="GO" id="GO:0016787">
    <property type="term" value="F:hydrolase activity"/>
    <property type="evidence" value="ECO:0007669"/>
    <property type="project" value="UniProtKB-KW"/>
</dbReference>
<dbReference type="RefSeq" id="WP_188177005.1">
    <property type="nucleotide sequence ID" value="NZ_JACVVD010000010.1"/>
</dbReference>
<dbReference type="InterPro" id="IPR029058">
    <property type="entry name" value="AB_hydrolase_fold"/>
</dbReference>
<dbReference type="PANTHER" id="PTHR37017:SF11">
    <property type="entry name" value="ESTERASE_LIPASE_THIOESTERASE DOMAIN-CONTAINING PROTEIN"/>
    <property type="match status" value="1"/>
</dbReference>
<proteinExistence type="predicted"/>
<dbReference type="EMBL" id="JACVVD010000010">
    <property type="protein sequence ID" value="MBD0383221.1"/>
    <property type="molecule type" value="Genomic_DNA"/>
</dbReference>
<accession>A0A926KU75</accession>
<dbReference type="Proteomes" id="UP000650466">
    <property type="component" value="Unassembled WGS sequence"/>
</dbReference>
<dbReference type="Pfam" id="PF12697">
    <property type="entry name" value="Abhydrolase_6"/>
    <property type="match status" value="1"/>
</dbReference>
<reference evidence="2" key="1">
    <citation type="submission" date="2020-09" db="EMBL/GenBank/DDBJ databases">
        <title>Draft Genome Sequence of Paenibacillus sp. WST5.</title>
        <authorList>
            <person name="Bao Z."/>
        </authorList>
    </citation>
    <scope>NUCLEOTIDE SEQUENCE</scope>
    <source>
        <strain evidence="2">WST5</strain>
    </source>
</reference>
<sequence length="238" mass="26425">MKERIGFVFIHGAGLESRIWGQVVTGLESPSLLVDFPEREGDKTIRQSLSLQDYITHIKQQIQAWDVLKFVIVAHSLGGVLALKIAEDFSDRLVGFVAVGATIPSQGGSFLSVLPFAQRTLMRVLLRAFGTQPPESAIRKGLCNDLSPDQANEVVRGFAPESVRVYTDRIEALPPRVPKLYLKLMNDQEMNPSHQDKMIANLAPQHVEVLESGHLPMLSKPDELRFALNSFLLQLDAS</sequence>
<dbReference type="SUPFAM" id="SSF53474">
    <property type="entry name" value="alpha/beta-Hydrolases"/>
    <property type="match status" value="1"/>
</dbReference>
<gene>
    <name evidence="2" type="ORF">ICC18_24230</name>
</gene>
<evidence type="ECO:0000313" key="3">
    <source>
        <dbReference type="Proteomes" id="UP000650466"/>
    </source>
</evidence>
<feature type="domain" description="AB hydrolase-1" evidence="1">
    <location>
        <begin position="7"/>
        <end position="224"/>
    </location>
</feature>
<dbReference type="PANTHER" id="PTHR37017">
    <property type="entry name" value="AB HYDROLASE-1 DOMAIN-CONTAINING PROTEIN-RELATED"/>
    <property type="match status" value="1"/>
</dbReference>